<evidence type="ECO:0000313" key="2">
    <source>
        <dbReference type="Proteomes" id="UP000501690"/>
    </source>
</evidence>
<evidence type="ECO:0000313" key="1">
    <source>
        <dbReference type="EMBL" id="QCD99686.1"/>
    </source>
</evidence>
<dbReference type="EMBL" id="CP039351">
    <property type="protein sequence ID" value="QCD99686.1"/>
    <property type="molecule type" value="Genomic_DNA"/>
</dbReference>
<dbReference type="AlphaFoldDB" id="A0A4D6MI53"/>
<keyword evidence="2" id="KW-1185">Reference proteome</keyword>
<accession>A0A4D6MI53</accession>
<organism evidence="1 2">
    <name type="scientific">Vigna unguiculata</name>
    <name type="common">Cowpea</name>
    <dbReference type="NCBI Taxonomy" id="3917"/>
    <lineage>
        <taxon>Eukaryota</taxon>
        <taxon>Viridiplantae</taxon>
        <taxon>Streptophyta</taxon>
        <taxon>Embryophyta</taxon>
        <taxon>Tracheophyta</taxon>
        <taxon>Spermatophyta</taxon>
        <taxon>Magnoliopsida</taxon>
        <taxon>eudicotyledons</taxon>
        <taxon>Gunneridae</taxon>
        <taxon>Pentapetalae</taxon>
        <taxon>rosids</taxon>
        <taxon>fabids</taxon>
        <taxon>Fabales</taxon>
        <taxon>Fabaceae</taxon>
        <taxon>Papilionoideae</taxon>
        <taxon>50 kb inversion clade</taxon>
        <taxon>NPAAA clade</taxon>
        <taxon>indigoferoid/millettioid clade</taxon>
        <taxon>Phaseoleae</taxon>
        <taxon>Vigna</taxon>
    </lineage>
</organism>
<proteinExistence type="predicted"/>
<dbReference type="Proteomes" id="UP000501690">
    <property type="component" value="Linkage Group LG7"/>
</dbReference>
<sequence length="226" mass="26174">MIIIGSLSGFGISIRVAKLCKFRPRYSFLPRRELQESIQRSESSISLRRPGWGLDETQSRLGETCSPKRDHDENLYHFERDISPRREGSGMCLVVGHMMGMELVEFPSATNGRGVLSMGLSMRLGCFTTDEEFVGQDLAKLCKFRPRYSFLPRRELQESIQRSESSISLRRPGWGLDETQSRLGETCSPKRDHDENLYHFERDISPRREVLSSERWTLSPRREWLA</sequence>
<gene>
    <name evidence="1" type="ORF">DEO72_LG7g970</name>
</gene>
<reference evidence="1 2" key="1">
    <citation type="submission" date="2019-04" db="EMBL/GenBank/DDBJ databases">
        <title>An improved genome assembly and genetic linkage map for asparagus bean, Vigna unguiculata ssp. sesquipedialis.</title>
        <authorList>
            <person name="Xia Q."/>
            <person name="Zhang R."/>
            <person name="Dong Y."/>
        </authorList>
    </citation>
    <scope>NUCLEOTIDE SEQUENCE [LARGE SCALE GENOMIC DNA]</scope>
    <source>
        <tissue evidence="1">Leaf</tissue>
    </source>
</reference>
<name>A0A4D6MI53_VIGUN</name>
<protein>
    <submittedName>
        <fullName evidence="1">Uncharacterized protein</fullName>
    </submittedName>
</protein>